<sequence>MAVAQVNGDITTPHSAFLDHILSYPFVVDSIDTVKANQLAQRSFKIGDTVYQTFAVPVLPLLKKPYGLVIPYVTPYAEKADALGDKTLDRVDERFPAIKKPTSELYNETREYAGIPYQKAIEGKDHVFEVYATELKKIEQDGLVAQGKAAVTTAFVVSNETLSWLSNFVSAKKTEATEITKEKVNQ</sequence>
<reference evidence="1 2" key="1">
    <citation type="submission" date="2024-01" db="EMBL/GenBank/DDBJ databases">
        <title>Complete genome of Cladobotryum mycophilum ATHUM6906.</title>
        <authorList>
            <person name="Christinaki A.C."/>
            <person name="Myridakis A.I."/>
            <person name="Kouvelis V.N."/>
        </authorList>
    </citation>
    <scope>NUCLEOTIDE SEQUENCE [LARGE SCALE GENOMIC DNA]</scope>
    <source>
        <strain evidence="1 2">ATHUM6906</strain>
    </source>
</reference>
<evidence type="ECO:0000313" key="1">
    <source>
        <dbReference type="EMBL" id="KAK5997162.1"/>
    </source>
</evidence>
<keyword evidence="2" id="KW-1185">Reference proteome</keyword>
<accession>A0ABR0SYG9</accession>
<comment type="caution">
    <text evidence="1">The sequence shown here is derived from an EMBL/GenBank/DDBJ whole genome shotgun (WGS) entry which is preliminary data.</text>
</comment>
<proteinExistence type="predicted"/>
<evidence type="ECO:0000313" key="2">
    <source>
        <dbReference type="Proteomes" id="UP001338125"/>
    </source>
</evidence>
<dbReference type="EMBL" id="JAVFKD010000002">
    <property type="protein sequence ID" value="KAK5997162.1"/>
    <property type="molecule type" value="Genomic_DNA"/>
</dbReference>
<organism evidence="1 2">
    <name type="scientific">Cladobotryum mycophilum</name>
    <dbReference type="NCBI Taxonomy" id="491253"/>
    <lineage>
        <taxon>Eukaryota</taxon>
        <taxon>Fungi</taxon>
        <taxon>Dikarya</taxon>
        <taxon>Ascomycota</taxon>
        <taxon>Pezizomycotina</taxon>
        <taxon>Sordariomycetes</taxon>
        <taxon>Hypocreomycetidae</taxon>
        <taxon>Hypocreales</taxon>
        <taxon>Hypocreaceae</taxon>
        <taxon>Cladobotryum</taxon>
    </lineage>
</organism>
<protein>
    <submittedName>
        <fullName evidence="1">Uncharacterized protein</fullName>
    </submittedName>
</protein>
<name>A0ABR0SYG9_9HYPO</name>
<dbReference type="Proteomes" id="UP001338125">
    <property type="component" value="Unassembled WGS sequence"/>
</dbReference>
<gene>
    <name evidence="1" type="ORF">PT974_02515</name>
</gene>